<keyword evidence="7" id="KW-1185">Reference proteome</keyword>
<evidence type="ECO:0000256" key="3">
    <source>
        <dbReference type="ARBA" id="ARBA00022741"/>
    </source>
</evidence>
<dbReference type="GO" id="GO:0016887">
    <property type="term" value="F:ATP hydrolysis activity"/>
    <property type="evidence" value="ECO:0007669"/>
    <property type="project" value="InterPro"/>
</dbReference>
<dbReference type="RefSeq" id="WP_013536113.1">
    <property type="nucleotide sequence ID" value="NC_014924.1"/>
</dbReference>
<dbReference type="AlphaFoldDB" id="E6WW78"/>
<dbReference type="SUPFAM" id="SSF52540">
    <property type="entry name" value="P-loop containing nucleoside triphosphate hydrolases"/>
    <property type="match status" value="1"/>
</dbReference>
<dbReference type="OrthoDB" id="9778870at2"/>
<evidence type="ECO:0000256" key="2">
    <source>
        <dbReference type="ARBA" id="ARBA00022448"/>
    </source>
</evidence>
<dbReference type="InterPro" id="IPR050683">
    <property type="entry name" value="Bact_Polysacc_Export_ATP-bd"/>
</dbReference>
<comment type="similarity">
    <text evidence="1">Belongs to the ABC transporter superfamily.</text>
</comment>
<dbReference type="InterPro" id="IPR003593">
    <property type="entry name" value="AAA+_ATPase"/>
</dbReference>
<evidence type="ECO:0000313" key="6">
    <source>
        <dbReference type="EMBL" id="ADV28286.1"/>
    </source>
</evidence>
<dbReference type="PANTHER" id="PTHR46743:SF2">
    <property type="entry name" value="TEICHOIC ACIDS EXPORT ATP-BINDING PROTEIN TAGH"/>
    <property type="match status" value="1"/>
</dbReference>
<dbReference type="Gene3D" id="3.40.50.300">
    <property type="entry name" value="P-loop containing nucleotide triphosphate hydrolases"/>
    <property type="match status" value="1"/>
</dbReference>
<gene>
    <name evidence="6" type="ordered locus">Psesu_2454</name>
</gene>
<feature type="domain" description="ABC transporter" evidence="5">
    <location>
        <begin position="30"/>
        <end position="254"/>
    </location>
</feature>
<evidence type="ECO:0000313" key="7">
    <source>
        <dbReference type="Proteomes" id="UP000008632"/>
    </source>
</evidence>
<accession>E6WW78</accession>
<dbReference type="Proteomes" id="UP000008632">
    <property type="component" value="Chromosome"/>
</dbReference>
<dbReference type="GO" id="GO:0016020">
    <property type="term" value="C:membrane"/>
    <property type="evidence" value="ECO:0007669"/>
    <property type="project" value="InterPro"/>
</dbReference>
<evidence type="ECO:0000256" key="4">
    <source>
        <dbReference type="ARBA" id="ARBA00022840"/>
    </source>
</evidence>
<dbReference type="InterPro" id="IPR027417">
    <property type="entry name" value="P-loop_NTPase"/>
</dbReference>
<keyword evidence="2" id="KW-0813">Transport</keyword>
<dbReference type="HOGENOM" id="CLU_672442_0_0_6"/>
<evidence type="ECO:0000259" key="5">
    <source>
        <dbReference type="PROSITE" id="PS50893"/>
    </source>
</evidence>
<dbReference type="InterPro" id="IPR015860">
    <property type="entry name" value="ABC_transpr_TagH-like"/>
</dbReference>
<organism evidence="6 7">
    <name type="scientific">Pseudoxanthomonas suwonensis (strain 11-1)</name>
    <dbReference type="NCBI Taxonomy" id="743721"/>
    <lineage>
        <taxon>Bacteria</taxon>
        <taxon>Pseudomonadati</taxon>
        <taxon>Pseudomonadota</taxon>
        <taxon>Gammaproteobacteria</taxon>
        <taxon>Lysobacterales</taxon>
        <taxon>Lysobacteraceae</taxon>
        <taxon>Pseudoxanthomonas</taxon>
    </lineage>
</organism>
<name>E6WW78_PSEUU</name>
<dbReference type="GO" id="GO:0140359">
    <property type="term" value="F:ABC-type transporter activity"/>
    <property type="evidence" value="ECO:0007669"/>
    <property type="project" value="InterPro"/>
</dbReference>
<dbReference type="GO" id="GO:0005524">
    <property type="term" value="F:ATP binding"/>
    <property type="evidence" value="ECO:0007669"/>
    <property type="project" value="UniProtKB-KW"/>
</dbReference>
<reference evidence="6 7" key="1">
    <citation type="submission" date="2011-01" db="EMBL/GenBank/DDBJ databases">
        <title>Complete sequence of Pseudoxanthomonas suwonensis 11-1.</title>
        <authorList>
            <consortium name="US DOE Joint Genome Institute"/>
            <person name="Lucas S."/>
            <person name="Copeland A."/>
            <person name="Lapidus A."/>
            <person name="Cheng J.-F."/>
            <person name="Goodwin L."/>
            <person name="Pitluck S."/>
            <person name="Teshima H."/>
            <person name="Detter J.C."/>
            <person name="Han C."/>
            <person name="Tapia R."/>
            <person name="Land M."/>
            <person name="Hauser L."/>
            <person name="Kyrpides N."/>
            <person name="Ivanova N."/>
            <person name="Ovchinnikova G."/>
            <person name="Siebers A.K."/>
            <person name="Allgaier M."/>
            <person name="Thelen M.P."/>
            <person name="Hugenholtz P."/>
            <person name="Gladden J."/>
            <person name="Woyke T."/>
        </authorList>
    </citation>
    <scope>NUCLEOTIDE SEQUENCE [LARGE SCALE GENOMIC DNA]</scope>
    <source>
        <strain evidence="7">11-1</strain>
    </source>
</reference>
<dbReference type="EMBL" id="CP002446">
    <property type="protein sequence ID" value="ADV28286.1"/>
    <property type="molecule type" value="Genomic_DNA"/>
</dbReference>
<dbReference type="PANTHER" id="PTHR46743">
    <property type="entry name" value="TEICHOIC ACIDS EXPORT ATP-BINDING PROTEIN TAGH"/>
    <property type="match status" value="1"/>
</dbReference>
<dbReference type="PROSITE" id="PS00211">
    <property type="entry name" value="ABC_TRANSPORTER_1"/>
    <property type="match status" value="1"/>
</dbReference>
<dbReference type="STRING" id="743721.Psesu_2454"/>
<dbReference type="InterPro" id="IPR017871">
    <property type="entry name" value="ABC_transporter-like_CS"/>
</dbReference>
<keyword evidence="4" id="KW-0067">ATP-binding</keyword>
<dbReference type="KEGG" id="psu:Psesu_2454"/>
<proteinExistence type="inferred from homology"/>
<dbReference type="CDD" id="cd03220">
    <property type="entry name" value="ABC_KpsT_Wzt"/>
    <property type="match status" value="1"/>
</dbReference>
<dbReference type="PROSITE" id="PS50893">
    <property type="entry name" value="ABC_TRANSPORTER_2"/>
    <property type="match status" value="1"/>
</dbReference>
<dbReference type="Pfam" id="PF00005">
    <property type="entry name" value="ABC_tran"/>
    <property type="match status" value="1"/>
</dbReference>
<dbReference type="eggNOG" id="COG1134">
    <property type="taxonomic scope" value="Bacteria"/>
</dbReference>
<sequence>MGDVLLEVSGLGKKYARNLRKSLRYGMHDVVSEALGRRHGEVLREDEFWALRDVSFSLRRGECLAVLGGNGAGKSTLLKLLSGILAPDTGSIRREGRLEKMIELMAGMAPSLTGRENIQLRARLLGLGKEEAARRMDEVIDFAELDAHIDMPVMFYSSGMKARLGFAATVVMSPDILLIDEVLAVGDLGFRMKCYERVDEMRRSSAVVLVTHGMNHVSRMASSGLVLDKGRPLLLGSPQEAIARYQELTGTRGPAKDISFHPERVEFSMQRGGQALEGEPVVIRHGEAVALAGRHQGDGPMRLSVVLHEANGPTVAEWHSARAGFSVAPGDTFQLETGPLELCPGFYQWVVVGLGADGSQQFLSRPLRFKVEGEFHGSTRMQPTGRWHSARAGGVPAAATVASFPPVHG</sequence>
<keyword evidence="3" id="KW-0547">Nucleotide-binding</keyword>
<dbReference type="SMART" id="SM00382">
    <property type="entry name" value="AAA"/>
    <property type="match status" value="1"/>
</dbReference>
<protein>
    <submittedName>
        <fullName evidence="6">ABC transporter related protein</fullName>
    </submittedName>
</protein>
<dbReference type="InterPro" id="IPR003439">
    <property type="entry name" value="ABC_transporter-like_ATP-bd"/>
</dbReference>
<evidence type="ECO:0000256" key="1">
    <source>
        <dbReference type="ARBA" id="ARBA00005417"/>
    </source>
</evidence>